<reference evidence="1 2" key="1">
    <citation type="submission" date="2021-06" db="EMBL/GenBank/DDBJ databases">
        <authorList>
            <person name="Palmer J.M."/>
        </authorList>
    </citation>
    <scope>NUCLEOTIDE SEQUENCE [LARGE SCALE GENOMIC DNA]</scope>
    <source>
        <strain evidence="1 2">CL_MEX2019</strain>
        <tissue evidence="1">Muscle</tissue>
    </source>
</reference>
<gene>
    <name evidence="1" type="ORF">CHARACLAT_018579</name>
</gene>
<comment type="caution">
    <text evidence="1">The sequence shown here is derived from an EMBL/GenBank/DDBJ whole genome shotgun (WGS) entry which is preliminary data.</text>
</comment>
<name>A0ABU7DA00_9TELE</name>
<protein>
    <submittedName>
        <fullName evidence="1">Uncharacterized protein</fullName>
    </submittedName>
</protein>
<dbReference type="EMBL" id="JAHUTJ010018024">
    <property type="protein sequence ID" value="MED6271280.1"/>
    <property type="molecule type" value="Genomic_DNA"/>
</dbReference>
<sequence>MILHSPEAFLEEASLLDPRFKSKIVGDGIWERVKAVGTNRQQQKRCQNWERHTGGQKRMKKISVCLVLVGATHKAEEKDSIRRTFEKADS</sequence>
<dbReference type="Proteomes" id="UP001352852">
    <property type="component" value="Unassembled WGS sequence"/>
</dbReference>
<evidence type="ECO:0000313" key="1">
    <source>
        <dbReference type="EMBL" id="MED6271280.1"/>
    </source>
</evidence>
<proteinExistence type="predicted"/>
<keyword evidence="2" id="KW-1185">Reference proteome</keyword>
<organism evidence="1 2">
    <name type="scientific">Characodon lateralis</name>
    <dbReference type="NCBI Taxonomy" id="208331"/>
    <lineage>
        <taxon>Eukaryota</taxon>
        <taxon>Metazoa</taxon>
        <taxon>Chordata</taxon>
        <taxon>Craniata</taxon>
        <taxon>Vertebrata</taxon>
        <taxon>Euteleostomi</taxon>
        <taxon>Actinopterygii</taxon>
        <taxon>Neopterygii</taxon>
        <taxon>Teleostei</taxon>
        <taxon>Neoteleostei</taxon>
        <taxon>Acanthomorphata</taxon>
        <taxon>Ovalentaria</taxon>
        <taxon>Atherinomorphae</taxon>
        <taxon>Cyprinodontiformes</taxon>
        <taxon>Goodeidae</taxon>
        <taxon>Characodon</taxon>
    </lineage>
</organism>
<accession>A0ABU7DA00</accession>
<evidence type="ECO:0000313" key="2">
    <source>
        <dbReference type="Proteomes" id="UP001352852"/>
    </source>
</evidence>